<organism evidence="1 2">
    <name type="scientific">Candolleomyces eurysporus</name>
    <dbReference type="NCBI Taxonomy" id="2828524"/>
    <lineage>
        <taxon>Eukaryota</taxon>
        <taxon>Fungi</taxon>
        <taxon>Dikarya</taxon>
        <taxon>Basidiomycota</taxon>
        <taxon>Agaricomycotina</taxon>
        <taxon>Agaricomycetes</taxon>
        <taxon>Agaricomycetidae</taxon>
        <taxon>Agaricales</taxon>
        <taxon>Agaricineae</taxon>
        <taxon>Psathyrellaceae</taxon>
        <taxon>Candolleomyces</taxon>
    </lineage>
</organism>
<gene>
    <name evidence="1" type="ORF">H1R20_g9022</name>
</gene>
<accession>A0A9W8MFM8</accession>
<dbReference type="PANTHER" id="PTHR14187">
    <property type="entry name" value="ALPHA KINASE/ELONGATION FACTOR 2 KINASE"/>
    <property type="match status" value="1"/>
</dbReference>
<dbReference type="AlphaFoldDB" id="A0A9W8MFM8"/>
<reference evidence="1" key="1">
    <citation type="submission" date="2022-06" db="EMBL/GenBank/DDBJ databases">
        <title>Genome Sequence of Candolleomyces eurysporus.</title>
        <authorList>
            <person name="Buettner E."/>
        </authorList>
    </citation>
    <scope>NUCLEOTIDE SEQUENCE</scope>
    <source>
        <strain evidence="1">VTCC 930004</strain>
    </source>
</reference>
<dbReference type="SUPFAM" id="SSF53067">
    <property type="entry name" value="Actin-like ATPase domain"/>
    <property type="match status" value="2"/>
</dbReference>
<evidence type="ECO:0008006" key="3">
    <source>
        <dbReference type="Google" id="ProtNLM"/>
    </source>
</evidence>
<comment type="caution">
    <text evidence="1">The sequence shown here is derived from an EMBL/GenBank/DDBJ whole genome shotgun (WGS) entry which is preliminary data.</text>
</comment>
<dbReference type="Proteomes" id="UP001140091">
    <property type="component" value="Unassembled WGS sequence"/>
</dbReference>
<name>A0A9W8MFM8_9AGAR</name>
<dbReference type="Gene3D" id="3.30.420.40">
    <property type="match status" value="1"/>
</dbReference>
<dbReference type="OrthoDB" id="2963168at2759"/>
<dbReference type="InterPro" id="IPR043129">
    <property type="entry name" value="ATPase_NBD"/>
</dbReference>
<proteinExistence type="predicted"/>
<dbReference type="PANTHER" id="PTHR14187:SF5">
    <property type="entry name" value="HEAT SHOCK 70 KDA PROTEIN 12A"/>
    <property type="match status" value="1"/>
</dbReference>
<sequence>MTPQYTPYPGTRRKLVLAFDVGTTYSGISYSILDPGQVPEIKGVIRFPGHEQIRGESKIPTVLYYDKSGNVRAIGAEAMREGIAETALDEGWTKAEWFKLHIRPKRAGLDRITASIPPLPPGKTVIRVLADFLRYFRECAMVYIKGAHPNGEDLWRSISSDIEYVISHPNGWEGYQQSQIRSAIVLAGLVPDTVSGNARVTFLTEGEASLHFAIDYGFPAKSMKAGEGVIIVDAGGGTIDISAYRKKEDKVNKFEETTIAQCHFFGSVFVSVQARVFLEEYLKDSDFYEDLDHIVKCFDKSTKVRFQNDAQMEYIKFGATRDNDPSCNIRYESNSNQSMLTIAIVLWSVRLTYDKYIVLVGGFSASEWLVSKVDEALKPFGLSVIRPDSLVNKAVSDGAVSFYLNRFVRVRVAKMAYGTKCIWHYDPNDEEHQSRKSTMIVNAAGDKMIPGRFDTIISKVAELLFP</sequence>
<evidence type="ECO:0000313" key="1">
    <source>
        <dbReference type="EMBL" id="KAJ2928087.1"/>
    </source>
</evidence>
<dbReference type="EMBL" id="JANBPK010000942">
    <property type="protein sequence ID" value="KAJ2928087.1"/>
    <property type="molecule type" value="Genomic_DNA"/>
</dbReference>
<feature type="non-terminal residue" evidence="1">
    <location>
        <position position="466"/>
    </location>
</feature>
<evidence type="ECO:0000313" key="2">
    <source>
        <dbReference type="Proteomes" id="UP001140091"/>
    </source>
</evidence>
<protein>
    <recommendedName>
        <fullName evidence="3">Actin-like ATPase domain-containing protein</fullName>
    </recommendedName>
</protein>
<dbReference type="CDD" id="cd10170">
    <property type="entry name" value="ASKHA_NBD_HSP70"/>
    <property type="match status" value="1"/>
</dbReference>
<keyword evidence="2" id="KW-1185">Reference proteome</keyword>